<accession>A0A235B9B5</accession>
<gene>
    <name evidence="2" type="ORF">CHM34_03425</name>
</gene>
<dbReference type="EMBL" id="NOWF01000002">
    <property type="protein sequence ID" value="OYD08851.1"/>
    <property type="molecule type" value="Genomic_DNA"/>
</dbReference>
<keyword evidence="3" id="KW-1185">Reference proteome</keyword>
<dbReference type="Proteomes" id="UP000215459">
    <property type="component" value="Unassembled WGS sequence"/>
</dbReference>
<dbReference type="GO" id="GO:0003677">
    <property type="term" value="F:DNA binding"/>
    <property type="evidence" value="ECO:0007669"/>
    <property type="project" value="UniProtKB-KW"/>
</dbReference>
<dbReference type="InterPro" id="IPR011991">
    <property type="entry name" value="ArsR-like_HTH"/>
</dbReference>
<dbReference type="InterPro" id="IPR036388">
    <property type="entry name" value="WH-like_DNA-bd_sf"/>
</dbReference>
<dbReference type="CDD" id="cd00090">
    <property type="entry name" value="HTH_ARSR"/>
    <property type="match status" value="1"/>
</dbReference>
<evidence type="ECO:0000256" key="1">
    <source>
        <dbReference type="ARBA" id="ARBA00023125"/>
    </source>
</evidence>
<dbReference type="InterPro" id="IPR036390">
    <property type="entry name" value="WH_DNA-bd_sf"/>
</dbReference>
<dbReference type="AlphaFoldDB" id="A0A235B9B5"/>
<protein>
    <submittedName>
        <fullName evidence="2">ArsR family transcriptional regulator</fullName>
    </submittedName>
</protein>
<dbReference type="SUPFAM" id="SSF46785">
    <property type="entry name" value="Winged helix' DNA-binding domain"/>
    <property type="match status" value="1"/>
</dbReference>
<comment type="caution">
    <text evidence="2">The sequence shown here is derived from an EMBL/GenBank/DDBJ whole genome shotgun (WGS) entry which is preliminary data.</text>
</comment>
<dbReference type="RefSeq" id="WP_094263199.1">
    <property type="nucleotide sequence ID" value="NZ_NOWF01000002.1"/>
</dbReference>
<evidence type="ECO:0000313" key="2">
    <source>
        <dbReference type="EMBL" id="OYD08851.1"/>
    </source>
</evidence>
<keyword evidence="1" id="KW-0238">DNA-binding</keyword>
<reference evidence="2 3" key="1">
    <citation type="submission" date="2017-07" db="EMBL/GenBank/DDBJ databases">
        <title>The genome sequence of Paludifilum halophilum highlights mechanisms for microbial adaptation to high salt environemnts.</title>
        <authorList>
            <person name="Belbahri L."/>
        </authorList>
    </citation>
    <scope>NUCLEOTIDE SEQUENCE [LARGE SCALE GENOMIC DNA]</scope>
    <source>
        <strain evidence="2 3">DSM 102817</strain>
    </source>
</reference>
<proteinExistence type="predicted"/>
<organism evidence="2 3">
    <name type="scientific">Paludifilum halophilum</name>
    <dbReference type="NCBI Taxonomy" id="1642702"/>
    <lineage>
        <taxon>Bacteria</taxon>
        <taxon>Bacillati</taxon>
        <taxon>Bacillota</taxon>
        <taxon>Bacilli</taxon>
        <taxon>Bacillales</taxon>
        <taxon>Thermoactinomycetaceae</taxon>
        <taxon>Paludifilum</taxon>
    </lineage>
</organism>
<sequence length="203" mass="22899">MSNESIQETYRVESLDQAAALLNPLRGEILTRLQDPASAAEVARELGEAPQRINYHLKALEKVGLVQRVKNRRVKNLVEVLYRSVARSFLLADTLGMSPQSLQRLKDQSSLAHLIRIAESVKTDAVRLMERSDADEKIPSATLQTEISLHNEEERQSFVEEYVELVQQLAAKYRGKAPREESASYRLTLAVYPQPGKDDSNEP</sequence>
<dbReference type="Pfam" id="PF12840">
    <property type="entry name" value="HTH_20"/>
    <property type="match status" value="1"/>
</dbReference>
<dbReference type="OrthoDB" id="9788770at2"/>
<evidence type="ECO:0000313" key="3">
    <source>
        <dbReference type="Proteomes" id="UP000215459"/>
    </source>
</evidence>
<name>A0A235B9B5_9BACL</name>
<dbReference type="Gene3D" id="1.10.10.10">
    <property type="entry name" value="Winged helix-like DNA-binding domain superfamily/Winged helix DNA-binding domain"/>
    <property type="match status" value="1"/>
</dbReference>